<feature type="non-terminal residue" evidence="2">
    <location>
        <position position="120"/>
    </location>
</feature>
<feature type="non-terminal residue" evidence="2">
    <location>
        <position position="1"/>
    </location>
</feature>
<protein>
    <submittedName>
        <fullName evidence="2">Uncharacterized protein</fullName>
    </submittedName>
</protein>
<feature type="compositionally biased region" description="Acidic residues" evidence="1">
    <location>
        <begin position="1"/>
        <end position="60"/>
    </location>
</feature>
<accession>A0ABS5NN14</accession>
<reference evidence="2 3" key="1">
    <citation type="submission" date="2021-04" db="EMBL/GenBank/DDBJ databases">
        <title>Whole genome sequence analysis of a thiophenic sulfur metabolizing bacteria.</title>
        <authorList>
            <person name="Akhtar N."/>
            <person name="Akram J."/>
            <person name="Aslam A."/>
        </authorList>
    </citation>
    <scope>NUCLEOTIDE SEQUENCE [LARGE SCALE GENOMIC DNA]</scope>
    <source>
        <strain evidence="2 3">3OW</strain>
    </source>
</reference>
<gene>
    <name evidence="2" type="ORF">KFZ73_26790</name>
</gene>
<keyword evidence="3" id="KW-1185">Reference proteome</keyword>
<evidence type="ECO:0000313" key="2">
    <source>
        <dbReference type="EMBL" id="MBS4104828.1"/>
    </source>
</evidence>
<sequence>AEEPVEPVGEPVEEPAAEVEDDLEGQDEQNDEAAECDEADEIVDEGDEVPADEQLTEEFDPVERPAAELAEDLDAEPRRRRGGYDPESDARLTEARFRFRQRVTLVLGVLAVVALGAGLM</sequence>
<dbReference type="Proteomes" id="UP000676853">
    <property type="component" value="Unassembled WGS sequence"/>
</dbReference>
<evidence type="ECO:0000256" key="1">
    <source>
        <dbReference type="SAM" id="MobiDB-lite"/>
    </source>
</evidence>
<proteinExistence type="predicted"/>
<evidence type="ECO:0000313" key="3">
    <source>
        <dbReference type="Proteomes" id="UP000676853"/>
    </source>
</evidence>
<organism evidence="2 3">
    <name type="scientific">Tsukamurella paurometabola</name>
    <name type="common">Corynebacterium paurometabolum</name>
    <dbReference type="NCBI Taxonomy" id="2061"/>
    <lineage>
        <taxon>Bacteria</taxon>
        <taxon>Bacillati</taxon>
        <taxon>Actinomycetota</taxon>
        <taxon>Actinomycetes</taxon>
        <taxon>Mycobacteriales</taxon>
        <taxon>Tsukamurellaceae</taxon>
        <taxon>Tsukamurella</taxon>
    </lineage>
</organism>
<feature type="region of interest" description="Disordered" evidence="1">
    <location>
        <begin position="1"/>
        <end position="87"/>
    </location>
</feature>
<comment type="caution">
    <text evidence="2">The sequence shown here is derived from an EMBL/GenBank/DDBJ whole genome shotgun (WGS) entry which is preliminary data.</text>
</comment>
<dbReference type="EMBL" id="JAGXOE010000524">
    <property type="protein sequence ID" value="MBS4104828.1"/>
    <property type="molecule type" value="Genomic_DNA"/>
</dbReference>
<name>A0ABS5NN14_TSUPA</name>